<protein>
    <submittedName>
        <fullName evidence="3">Oidioi.mRNA.OKI2018_I69.chr1.g2216.t1.cds</fullName>
    </submittedName>
</protein>
<evidence type="ECO:0000313" key="4">
    <source>
        <dbReference type="Proteomes" id="UP001158576"/>
    </source>
</evidence>
<reference evidence="3 4" key="1">
    <citation type="submission" date="2021-04" db="EMBL/GenBank/DDBJ databases">
        <authorList>
            <person name="Bliznina A."/>
        </authorList>
    </citation>
    <scope>NUCLEOTIDE SEQUENCE [LARGE SCALE GENOMIC DNA]</scope>
</reference>
<feature type="region of interest" description="Disordered" evidence="2">
    <location>
        <begin position="1"/>
        <end position="24"/>
    </location>
</feature>
<dbReference type="Proteomes" id="UP001158576">
    <property type="component" value="Chromosome 1"/>
</dbReference>
<gene>
    <name evidence="3" type="ORF">OKIOD_LOCUS10981</name>
</gene>
<feature type="coiled-coil region" evidence="1">
    <location>
        <begin position="43"/>
        <end position="87"/>
    </location>
</feature>
<accession>A0ABN7SQF4</accession>
<feature type="compositionally biased region" description="Acidic residues" evidence="2">
    <location>
        <begin position="1"/>
        <end position="18"/>
    </location>
</feature>
<evidence type="ECO:0000313" key="3">
    <source>
        <dbReference type="EMBL" id="CAG5105539.1"/>
    </source>
</evidence>
<evidence type="ECO:0000256" key="1">
    <source>
        <dbReference type="SAM" id="Coils"/>
    </source>
</evidence>
<dbReference type="EMBL" id="OU015566">
    <property type="protein sequence ID" value="CAG5105539.1"/>
    <property type="molecule type" value="Genomic_DNA"/>
</dbReference>
<evidence type="ECO:0000256" key="2">
    <source>
        <dbReference type="SAM" id="MobiDB-lite"/>
    </source>
</evidence>
<keyword evidence="4" id="KW-1185">Reference proteome</keyword>
<sequence>MDYSEVSEAEEEQMDSTEEMPRKRELLQSALLSMEHNFAVTKQMLFKEKHQFYEKKLKELREKQRLADKLEGKLFELRESLKKSRKTKFAFPIAKKKRRNSMAELPSIVYHLTDNEIDTDLQAFRKIAKASGRKRVSSTANSKNSTTENVITLECSGIDML</sequence>
<proteinExistence type="predicted"/>
<organism evidence="3 4">
    <name type="scientific">Oikopleura dioica</name>
    <name type="common">Tunicate</name>
    <dbReference type="NCBI Taxonomy" id="34765"/>
    <lineage>
        <taxon>Eukaryota</taxon>
        <taxon>Metazoa</taxon>
        <taxon>Chordata</taxon>
        <taxon>Tunicata</taxon>
        <taxon>Appendicularia</taxon>
        <taxon>Copelata</taxon>
        <taxon>Oikopleuridae</taxon>
        <taxon>Oikopleura</taxon>
    </lineage>
</organism>
<keyword evidence="1" id="KW-0175">Coiled coil</keyword>
<name>A0ABN7SQF4_OIKDI</name>